<evidence type="ECO:0000313" key="3">
    <source>
        <dbReference type="Proteomes" id="UP000886998"/>
    </source>
</evidence>
<proteinExistence type="predicted"/>
<evidence type="ECO:0000256" key="1">
    <source>
        <dbReference type="SAM" id="MobiDB-lite"/>
    </source>
</evidence>
<feature type="region of interest" description="Disordered" evidence="1">
    <location>
        <begin position="34"/>
        <end position="54"/>
    </location>
</feature>
<organism evidence="2 3">
    <name type="scientific">Trichonephila inaurata madagascariensis</name>
    <dbReference type="NCBI Taxonomy" id="2747483"/>
    <lineage>
        <taxon>Eukaryota</taxon>
        <taxon>Metazoa</taxon>
        <taxon>Ecdysozoa</taxon>
        <taxon>Arthropoda</taxon>
        <taxon>Chelicerata</taxon>
        <taxon>Arachnida</taxon>
        <taxon>Araneae</taxon>
        <taxon>Araneomorphae</taxon>
        <taxon>Entelegynae</taxon>
        <taxon>Araneoidea</taxon>
        <taxon>Nephilidae</taxon>
        <taxon>Trichonephila</taxon>
        <taxon>Trichonephila inaurata</taxon>
    </lineage>
</organism>
<comment type="caution">
    <text evidence="2">The sequence shown here is derived from an EMBL/GenBank/DDBJ whole genome shotgun (WGS) entry which is preliminary data.</text>
</comment>
<name>A0A8X6YHE2_9ARAC</name>
<keyword evidence="3" id="KW-1185">Reference proteome</keyword>
<dbReference type="AlphaFoldDB" id="A0A8X6YHE2"/>
<accession>A0A8X6YHE2</accession>
<reference evidence="2" key="1">
    <citation type="submission" date="2020-08" db="EMBL/GenBank/DDBJ databases">
        <title>Multicomponent nature underlies the extraordinary mechanical properties of spider dragline silk.</title>
        <authorList>
            <person name="Kono N."/>
            <person name="Nakamura H."/>
            <person name="Mori M."/>
            <person name="Yoshida Y."/>
            <person name="Ohtoshi R."/>
            <person name="Malay A.D."/>
            <person name="Moran D.A.P."/>
            <person name="Tomita M."/>
            <person name="Numata K."/>
            <person name="Arakawa K."/>
        </authorList>
    </citation>
    <scope>NUCLEOTIDE SEQUENCE</scope>
</reference>
<sequence length="69" mass="7349">MEKGCHCLKEVGLLPVGVCGGTPAERLTCLEDGTLQNSPERKSGDSTPSQKSVNEDECLWTCLCLIGNP</sequence>
<dbReference type="Proteomes" id="UP000886998">
    <property type="component" value="Unassembled WGS sequence"/>
</dbReference>
<dbReference type="EMBL" id="BMAV01018581">
    <property type="protein sequence ID" value="GFY71041.1"/>
    <property type="molecule type" value="Genomic_DNA"/>
</dbReference>
<protein>
    <submittedName>
        <fullName evidence="2">Uncharacterized protein</fullName>
    </submittedName>
</protein>
<gene>
    <name evidence="2" type="ORF">TNIN_157201</name>
</gene>
<evidence type="ECO:0000313" key="2">
    <source>
        <dbReference type="EMBL" id="GFY71041.1"/>
    </source>
</evidence>